<feature type="short sequence motif" description="HXTX 1" evidence="2">
    <location>
        <begin position="43"/>
        <end position="46"/>
    </location>
</feature>
<reference evidence="4" key="1">
    <citation type="journal article" date="2019" name="Int. J. Syst. Evol. Microbiol.">
        <title>The Global Catalogue of Microorganisms (GCM) 10K type strain sequencing project: providing services to taxonomists for standard genome sequencing and annotation.</title>
        <authorList>
            <consortium name="The Broad Institute Genomics Platform"/>
            <consortium name="The Broad Institute Genome Sequencing Center for Infectious Disease"/>
            <person name="Wu L."/>
            <person name="Ma J."/>
        </authorList>
    </citation>
    <scope>NUCLEOTIDE SEQUENCE [LARGE SCALE GENOMIC DNA]</scope>
    <source>
        <strain evidence="4">CGMCC 1.15341</strain>
    </source>
</reference>
<dbReference type="EC" id="3.1.4.58" evidence="2"/>
<gene>
    <name evidence="3" type="ORF">GCM10011352_15660</name>
</gene>
<feature type="short sequence motif" description="HXTX 2" evidence="2">
    <location>
        <begin position="123"/>
        <end position="126"/>
    </location>
</feature>
<dbReference type="Proteomes" id="UP000629025">
    <property type="component" value="Unassembled WGS sequence"/>
</dbReference>
<accession>A0ABQ1KAK6</accession>
<dbReference type="PANTHER" id="PTHR35561">
    <property type="entry name" value="RNA 2',3'-CYCLIC PHOSPHODIESTERASE"/>
    <property type="match status" value="1"/>
</dbReference>
<sequence length="182" mass="20861">MGEHTQANRLFIAIELNEALQERIALRRPELRGLRWIAPERLHLTLAFIGPLPEPRLQLLDEALDLIRFKSFELKLDRIGAFSKRTLWLGCEPCSELMQLHQQIRSTLQALAVKVDTRPYQPHITIAYSRAPLTEQLIVQLDGELVPEPMTMRVDQFVLKNSILSSGSAPLHQTLRLYNPVP</sequence>
<keyword evidence="4" id="KW-1185">Reference proteome</keyword>
<comment type="catalytic activity">
    <reaction evidence="2">
        <text>a 3'-end 2',3'-cyclophospho-ribonucleotide-RNA + H2O = a 3'-end 2'-phospho-ribonucleotide-RNA + H(+)</text>
        <dbReference type="Rhea" id="RHEA:11828"/>
        <dbReference type="Rhea" id="RHEA-COMP:10464"/>
        <dbReference type="Rhea" id="RHEA-COMP:17353"/>
        <dbReference type="ChEBI" id="CHEBI:15377"/>
        <dbReference type="ChEBI" id="CHEBI:15378"/>
        <dbReference type="ChEBI" id="CHEBI:83064"/>
        <dbReference type="ChEBI" id="CHEBI:173113"/>
        <dbReference type="EC" id="3.1.4.58"/>
    </reaction>
</comment>
<dbReference type="NCBIfam" id="TIGR02258">
    <property type="entry name" value="2_5_ligase"/>
    <property type="match status" value="1"/>
</dbReference>
<keyword evidence="1 2" id="KW-0378">Hydrolase</keyword>
<comment type="caution">
    <text evidence="3">The sequence shown here is derived from an EMBL/GenBank/DDBJ whole genome shotgun (WGS) entry which is preliminary data.</text>
</comment>
<dbReference type="InterPro" id="IPR004175">
    <property type="entry name" value="RNA_CPDase"/>
</dbReference>
<dbReference type="InterPro" id="IPR009097">
    <property type="entry name" value="Cyclic_Pdiesterase"/>
</dbReference>
<comment type="function">
    <text evidence="2">Hydrolyzes RNA 2',3'-cyclic phosphodiester to an RNA 2'-phosphomonoester.</text>
</comment>
<dbReference type="EMBL" id="BMIJ01000003">
    <property type="protein sequence ID" value="GGB90495.1"/>
    <property type="molecule type" value="Genomic_DNA"/>
</dbReference>
<dbReference type="SUPFAM" id="SSF55144">
    <property type="entry name" value="LigT-like"/>
    <property type="match status" value="1"/>
</dbReference>
<protein>
    <recommendedName>
        <fullName evidence="2">RNA 2',3'-cyclic phosphodiesterase</fullName>
        <shortName evidence="2">RNA 2',3'-CPDase</shortName>
        <ecNumber evidence="2">3.1.4.58</ecNumber>
    </recommendedName>
</protein>
<evidence type="ECO:0000256" key="1">
    <source>
        <dbReference type="ARBA" id="ARBA00022801"/>
    </source>
</evidence>
<evidence type="ECO:0000256" key="2">
    <source>
        <dbReference type="HAMAP-Rule" id="MF_01940"/>
    </source>
</evidence>
<dbReference type="HAMAP" id="MF_01940">
    <property type="entry name" value="RNA_CPDase"/>
    <property type="match status" value="1"/>
</dbReference>
<name>A0ABQ1KAK6_9GAMM</name>
<dbReference type="PANTHER" id="PTHR35561:SF1">
    <property type="entry name" value="RNA 2',3'-CYCLIC PHOSPHODIESTERASE"/>
    <property type="match status" value="1"/>
</dbReference>
<dbReference type="Gene3D" id="3.90.1140.10">
    <property type="entry name" value="Cyclic phosphodiesterase"/>
    <property type="match status" value="1"/>
</dbReference>
<dbReference type="RefSeq" id="WP_188747057.1">
    <property type="nucleotide sequence ID" value="NZ_BMIJ01000003.1"/>
</dbReference>
<feature type="active site" description="Proton acceptor" evidence="2">
    <location>
        <position position="123"/>
    </location>
</feature>
<organism evidence="3 4">
    <name type="scientific">Marinobacterium zhoushanense</name>
    <dbReference type="NCBI Taxonomy" id="1679163"/>
    <lineage>
        <taxon>Bacteria</taxon>
        <taxon>Pseudomonadati</taxon>
        <taxon>Pseudomonadota</taxon>
        <taxon>Gammaproteobacteria</taxon>
        <taxon>Oceanospirillales</taxon>
        <taxon>Oceanospirillaceae</taxon>
        <taxon>Marinobacterium</taxon>
    </lineage>
</organism>
<evidence type="ECO:0000313" key="3">
    <source>
        <dbReference type="EMBL" id="GGB90495.1"/>
    </source>
</evidence>
<proteinExistence type="inferred from homology"/>
<dbReference type="Pfam" id="PF13563">
    <property type="entry name" value="2_5_RNA_ligase2"/>
    <property type="match status" value="1"/>
</dbReference>
<comment type="similarity">
    <text evidence="2">Belongs to the 2H phosphoesterase superfamily. ThpR family.</text>
</comment>
<evidence type="ECO:0000313" key="4">
    <source>
        <dbReference type="Proteomes" id="UP000629025"/>
    </source>
</evidence>
<feature type="active site" description="Proton donor" evidence="2">
    <location>
        <position position="43"/>
    </location>
</feature>